<gene>
    <name evidence="9" type="ORF">CAT723_08920</name>
</gene>
<dbReference type="EMBL" id="BQKK01000001">
    <property type="protein sequence ID" value="GJN42413.1"/>
    <property type="molecule type" value="Genomic_DNA"/>
</dbReference>
<dbReference type="InterPro" id="IPR000801">
    <property type="entry name" value="Esterase-like"/>
</dbReference>
<organism evidence="9 10">
    <name type="scientific">Corynebacterium ammoniagenes</name>
    <name type="common">Brevibacterium ammoniagenes</name>
    <dbReference type="NCBI Taxonomy" id="1697"/>
    <lineage>
        <taxon>Bacteria</taxon>
        <taxon>Bacillati</taxon>
        <taxon>Actinomycetota</taxon>
        <taxon>Actinomycetes</taxon>
        <taxon>Mycobacteriales</taxon>
        <taxon>Corynebacteriaceae</taxon>
        <taxon>Corynebacterium</taxon>
    </lineage>
</organism>
<keyword evidence="6" id="KW-0119">Carbohydrate metabolism</keyword>
<dbReference type="PROSITE" id="PS51257">
    <property type="entry name" value="PROKAR_LIPOPROTEIN"/>
    <property type="match status" value="1"/>
</dbReference>
<keyword evidence="5" id="KW-0378">Hydrolase</keyword>
<comment type="caution">
    <text evidence="9">The sequence shown here is derived from an EMBL/GenBank/DDBJ whole genome shotgun (WGS) entry which is preliminary data.</text>
</comment>
<feature type="region of interest" description="Disordered" evidence="8">
    <location>
        <begin position="34"/>
        <end position="73"/>
    </location>
</feature>
<keyword evidence="3" id="KW-0858">Xylan degradation</keyword>
<reference evidence="9" key="1">
    <citation type="submission" date="2021-12" db="EMBL/GenBank/DDBJ databases">
        <title>Draft genome sequence of Corynebacterium ammoniagenes strain T-723.</title>
        <authorList>
            <person name="Matsuzawa M."/>
            <person name="Hiratani M."/>
            <person name="Abe I."/>
            <person name="Tsuji Y."/>
            <person name="Nakamura J."/>
        </authorList>
    </citation>
    <scope>NUCLEOTIDE SEQUENCE</scope>
    <source>
        <strain evidence="9">T-723</strain>
    </source>
</reference>
<evidence type="ECO:0008006" key="11">
    <source>
        <dbReference type="Google" id="ProtNLM"/>
    </source>
</evidence>
<name>A0AAV5G6X4_CORAM</name>
<dbReference type="GO" id="GO:0045493">
    <property type="term" value="P:xylan catabolic process"/>
    <property type="evidence" value="ECO:0007669"/>
    <property type="project" value="UniProtKB-KW"/>
</dbReference>
<dbReference type="RefSeq" id="WP_236163700.1">
    <property type="nucleotide sequence ID" value="NZ_BQKK01000001.1"/>
</dbReference>
<evidence type="ECO:0000256" key="7">
    <source>
        <dbReference type="ARBA" id="ARBA00023326"/>
    </source>
</evidence>
<evidence type="ECO:0000313" key="10">
    <source>
        <dbReference type="Proteomes" id="UP001054925"/>
    </source>
</evidence>
<protein>
    <recommendedName>
        <fullName evidence="11">Esterase</fullName>
    </recommendedName>
</protein>
<dbReference type="InterPro" id="IPR029058">
    <property type="entry name" value="AB_hydrolase_fold"/>
</dbReference>
<proteinExistence type="predicted"/>
<evidence type="ECO:0000256" key="6">
    <source>
        <dbReference type="ARBA" id="ARBA00023277"/>
    </source>
</evidence>
<dbReference type="GO" id="GO:0030600">
    <property type="term" value="F:feruloyl esterase activity"/>
    <property type="evidence" value="ECO:0007669"/>
    <property type="project" value="InterPro"/>
</dbReference>
<feature type="compositionally biased region" description="Polar residues" evidence="8">
    <location>
        <begin position="38"/>
        <end position="58"/>
    </location>
</feature>
<accession>A0AAV5G6X4</accession>
<keyword evidence="4" id="KW-0732">Signal</keyword>
<dbReference type="PANTHER" id="PTHR38050:SF2">
    <property type="entry name" value="FERULOYL ESTERASE C-RELATED"/>
    <property type="match status" value="1"/>
</dbReference>
<dbReference type="SUPFAM" id="SSF53474">
    <property type="entry name" value="alpha/beta-Hydrolases"/>
    <property type="match status" value="1"/>
</dbReference>
<evidence type="ECO:0000313" key="9">
    <source>
        <dbReference type="EMBL" id="GJN42413.1"/>
    </source>
</evidence>
<evidence type="ECO:0000256" key="8">
    <source>
        <dbReference type="SAM" id="MobiDB-lite"/>
    </source>
</evidence>
<dbReference type="Gene3D" id="3.40.50.1820">
    <property type="entry name" value="alpha/beta hydrolase"/>
    <property type="match status" value="1"/>
</dbReference>
<evidence type="ECO:0000256" key="1">
    <source>
        <dbReference type="ARBA" id="ARBA00004613"/>
    </source>
</evidence>
<dbReference type="InterPro" id="IPR043595">
    <property type="entry name" value="FaeB/C/D"/>
</dbReference>
<evidence type="ECO:0000256" key="5">
    <source>
        <dbReference type="ARBA" id="ARBA00022801"/>
    </source>
</evidence>
<evidence type="ECO:0000256" key="3">
    <source>
        <dbReference type="ARBA" id="ARBA00022651"/>
    </source>
</evidence>
<dbReference type="Pfam" id="PF00756">
    <property type="entry name" value="Esterase"/>
    <property type="match status" value="1"/>
</dbReference>
<evidence type="ECO:0000256" key="2">
    <source>
        <dbReference type="ARBA" id="ARBA00022525"/>
    </source>
</evidence>
<sequence>MHTINRIGRAVTKKITTLLTAVVVGTGLASCAEFPSRGETSSLSEEGSANMDSQQTTEADTKDLGLPTSAPLVGPEPGKSSIINLASGRKFILHMPASYQPGKKWPVVLAFHGWKETAGMMEGYTEMDAAEAIMVYPYGKDGAWAPAPYAKTTGAEDIQFARDIVDSLRATYAVDDDRIFATGMSNGGGFAAYLGCQMPDVFTSVATVSAAYYKPIHESCKDEPVGRLDMHGTLDPVVGYYGGTRHKEPYESVPDVVTLDAKRNRCEGELTTERLANNALLIQWELCEDPVQHIRIGGGRHVWPGGTYDNASEVGKGFATDKVLDFFAIPGRPADMEEAHTVETGTLDENEFSQK</sequence>
<dbReference type="GO" id="GO:0005576">
    <property type="term" value="C:extracellular region"/>
    <property type="evidence" value="ECO:0007669"/>
    <property type="project" value="UniProtKB-SubCell"/>
</dbReference>
<keyword evidence="7" id="KW-0624">Polysaccharide degradation</keyword>
<keyword evidence="2" id="KW-0964">Secreted</keyword>
<dbReference type="AlphaFoldDB" id="A0AAV5G6X4"/>
<comment type="subcellular location">
    <subcellularLocation>
        <location evidence="1">Secreted</location>
    </subcellularLocation>
</comment>
<dbReference type="Proteomes" id="UP001054925">
    <property type="component" value="Unassembled WGS sequence"/>
</dbReference>
<dbReference type="PANTHER" id="PTHR38050">
    <property type="match status" value="1"/>
</dbReference>
<evidence type="ECO:0000256" key="4">
    <source>
        <dbReference type="ARBA" id="ARBA00022729"/>
    </source>
</evidence>